<reference evidence="5" key="2">
    <citation type="journal article" date="2021" name="PeerJ">
        <title>Extensive microbial diversity within the chicken gut microbiome revealed by metagenomics and culture.</title>
        <authorList>
            <person name="Gilroy R."/>
            <person name="Ravi A."/>
            <person name="Getino M."/>
            <person name="Pursley I."/>
            <person name="Horton D.L."/>
            <person name="Alikhan N.F."/>
            <person name="Baker D."/>
            <person name="Gharbi K."/>
            <person name="Hall N."/>
            <person name="Watson M."/>
            <person name="Adriaenssens E.M."/>
            <person name="Foster-Nyarko E."/>
            <person name="Jarju S."/>
            <person name="Secka A."/>
            <person name="Antonio M."/>
            <person name="Oren A."/>
            <person name="Chaudhuri R.R."/>
            <person name="La Ragione R."/>
            <person name="Hildebrand F."/>
            <person name="Pallen M.J."/>
        </authorList>
    </citation>
    <scope>NUCLEOTIDE SEQUENCE</scope>
    <source>
        <strain evidence="5">23406</strain>
    </source>
</reference>
<dbReference type="SUPFAM" id="SSF52540">
    <property type="entry name" value="P-loop containing nucleoside triphosphate hydrolases"/>
    <property type="match status" value="1"/>
</dbReference>
<dbReference type="PROSITE" id="PS50893">
    <property type="entry name" value="ABC_TRANSPORTER_2"/>
    <property type="match status" value="1"/>
</dbReference>
<keyword evidence="2" id="KW-0547">Nucleotide-binding</keyword>
<evidence type="ECO:0000259" key="4">
    <source>
        <dbReference type="PROSITE" id="PS50893"/>
    </source>
</evidence>
<dbReference type="AlphaFoldDB" id="A0A9D1NBP8"/>
<dbReference type="InterPro" id="IPR027417">
    <property type="entry name" value="P-loop_NTPase"/>
</dbReference>
<dbReference type="Proteomes" id="UP000886891">
    <property type="component" value="Unassembled WGS sequence"/>
</dbReference>
<evidence type="ECO:0000313" key="6">
    <source>
        <dbReference type="Proteomes" id="UP000886891"/>
    </source>
</evidence>
<dbReference type="CDD" id="cd03293">
    <property type="entry name" value="ABC_NrtD_SsuB_transporters"/>
    <property type="match status" value="1"/>
</dbReference>
<organism evidence="5 6">
    <name type="scientific">Candidatus Stercoripulliclostridium merdipullorum</name>
    <dbReference type="NCBI Taxonomy" id="2840952"/>
    <lineage>
        <taxon>Bacteria</taxon>
        <taxon>Bacillati</taxon>
        <taxon>Bacillota</taxon>
        <taxon>Clostridia</taxon>
        <taxon>Eubacteriales</taxon>
        <taxon>Candidatus Stercoripulliclostridium</taxon>
    </lineage>
</organism>
<dbReference type="PROSITE" id="PS00211">
    <property type="entry name" value="ABC_TRANSPORTER_1"/>
    <property type="match status" value="1"/>
</dbReference>
<keyword evidence="1" id="KW-0813">Transport</keyword>
<dbReference type="InterPro" id="IPR017871">
    <property type="entry name" value="ABC_transporter-like_CS"/>
</dbReference>
<gene>
    <name evidence="5" type="ORF">IAB14_01015</name>
</gene>
<dbReference type="InterPro" id="IPR003439">
    <property type="entry name" value="ABC_transporter-like_ATP-bd"/>
</dbReference>
<evidence type="ECO:0000256" key="3">
    <source>
        <dbReference type="ARBA" id="ARBA00022840"/>
    </source>
</evidence>
<dbReference type="Pfam" id="PF00005">
    <property type="entry name" value="ABC_tran"/>
    <property type="match status" value="1"/>
</dbReference>
<dbReference type="PANTHER" id="PTHR42788:SF21">
    <property type="entry name" value="ABC TRANSPORTER ATP-BINDING PROTEIN"/>
    <property type="match status" value="1"/>
</dbReference>
<dbReference type="PANTHER" id="PTHR42788">
    <property type="entry name" value="TAURINE IMPORT ATP-BINDING PROTEIN-RELATED"/>
    <property type="match status" value="1"/>
</dbReference>
<accession>A0A9D1NBP8</accession>
<proteinExistence type="predicted"/>
<reference evidence="5" key="1">
    <citation type="submission" date="2020-10" db="EMBL/GenBank/DDBJ databases">
        <authorList>
            <person name="Gilroy R."/>
        </authorList>
    </citation>
    <scope>NUCLEOTIDE SEQUENCE</scope>
    <source>
        <strain evidence="5">23406</strain>
    </source>
</reference>
<sequence>MHNLLKLNDVSLSYHSPESETLALKNIGFEVREEEFVVIVGPSGCGKTTLLSLLAGLIEPSSGVIELDGKPIAGSKQVGLMPQRDQLFEWRSILKNVTLGLEIQRSKSPETVEKARALLRKYGLGDCLNKRPSELSGGMRQRAALIRTLVTSPRLLLLDEPFSALDFQTRLTVCDDVYRIIKEEKKTAMLVTHDLSEAISMADKIIVLSERPAVVKTVLTPQFSPGQSPLARRESPLFAKYFKQLWKELEVTDDNRTSELL</sequence>
<comment type="caution">
    <text evidence="5">The sequence shown here is derived from an EMBL/GenBank/DDBJ whole genome shotgun (WGS) entry which is preliminary data.</text>
</comment>
<feature type="domain" description="ABC transporter" evidence="4">
    <location>
        <begin position="5"/>
        <end position="235"/>
    </location>
</feature>
<dbReference type="EMBL" id="DVOH01000011">
    <property type="protein sequence ID" value="HIU99676.1"/>
    <property type="molecule type" value="Genomic_DNA"/>
</dbReference>
<evidence type="ECO:0000256" key="1">
    <source>
        <dbReference type="ARBA" id="ARBA00022448"/>
    </source>
</evidence>
<dbReference type="InterPro" id="IPR003593">
    <property type="entry name" value="AAA+_ATPase"/>
</dbReference>
<name>A0A9D1NBP8_9FIRM</name>
<protein>
    <submittedName>
        <fullName evidence="5">ABC transporter ATP-binding protein</fullName>
    </submittedName>
</protein>
<dbReference type="GO" id="GO:0016887">
    <property type="term" value="F:ATP hydrolysis activity"/>
    <property type="evidence" value="ECO:0007669"/>
    <property type="project" value="InterPro"/>
</dbReference>
<dbReference type="Gene3D" id="3.40.50.300">
    <property type="entry name" value="P-loop containing nucleotide triphosphate hydrolases"/>
    <property type="match status" value="1"/>
</dbReference>
<evidence type="ECO:0000256" key="2">
    <source>
        <dbReference type="ARBA" id="ARBA00022741"/>
    </source>
</evidence>
<dbReference type="InterPro" id="IPR050166">
    <property type="entry name" value="ABC_transporter_ATP-bind"/>
</dbReference>
<keyword evidence="3 5" id="KW-0067">ATP-binding</keyword>
<dbReference type="SMART" id="SM00382">
    <property type="entry name" value="AAA"/>
    <property type="match status" value="1"/>
</dbReference>
<evidence type="ECO:0000313" key="5">
    <source>
        <dbReference type="EMBL" id="HIU99676.1"/>
    </source>
</evidence>
<dbReference type="GO" id="GO:0005524">
    <property type="term" value="F:ATP binding"/>
    <property type="evidence" value="ECO:0007669"/>
    <property type="project" value="UniProtKB-KW"/>
</dbReference>